<keyword evidence="1" id="KW-0812">Transmembrane</keyword>
<comment type="caution">
    <text evidence="2">The sequence shown here is derived from an EMBL/GenBank/DDBJ whole genome shotgun (WGS) entry which is preliminary data.</text>
</comment>
<keyword evidence="1" id="KW-1133">Transmembrane helix</keyword>
<dbReference type="RefSeq" id="WP_192765455.1">
    <property type="nucleotide sequence ID" value="NZ_JADBEB010000001.1"/>
</dbReference>
<dbReference type="AlphaFoldDB" id="A0A927M1R2"/>
<accession>A0A927M1R2</accession>
<organism evidence="2 3">
    <name type="scientific">Plantactinospora soyae</name>
    <dbReference type="NCBI Taxonomy" id="1544732"/>
    <lineage>
        <taxon>Bacteria</taxon>
        <taxon>Bacillati</taxon>
        <taxon>Actinomycetota</taxon>
        <taxon>Actinomycetes</taxon>
        <taxon>Micromonosporales</taxon>
        <taxon>Micromonosporaceae</taxon>
        <taxon>Plantactinospora</taxon>
    </lineage>
</organism>
<dbReference type="Proteomes" id="UP000649753">
    <property type="component" value="Unassembled WGS sequence"/>
</dbReference>
<dbReference type="EMBL" id="JADBEB010000001">
    <property type="protein sequence ID" value="MBE1485225.1"/>
    <property type="molecule type" value="Genomic_DNA"/>
</dbReference>
<sequence length="164" mass="18090">MAWEWLSPVATGVVGLAGIVGSVWTAASARRSQERVLNDQFDSEARRQLRVDKQALYIKTLDVFTSAVETSIRRSSLERAVEQSPEQVAEIRELTDKQLSQFMAIGRLRSEIAVLAGLAMSAEYQRVVSVVGEFTRQGQKGDVKEVTAALAGLSMVMHEDLRHG</sequence>
<name>A0A927M1R2_9ACTN</name>
<evidence type="ECO:0000313" key="2">
    <source>
        <dbReference type="EMBL" id="MBE1485225.1"/>
    </source>
</evidence>
<protein>
    <submittedName>
        <fullName evidence="2">Uncharacterized protein</fullName>
    </submittedName>
</protein>
<keyword evidence="3" id="KW-1185">Reference proteome</keyword>
<evidence type="ECO:0000313" key="3">
    <source>
        <dbReference type="Proteomes" id="UP000649753"/>
    </source>
</evidence>
<reference evidence="2" key="1">
    <citation type="submission" date="2020-10" db="EMBL/GenBank/DDBJ databases">
        <title>Sequencing the genomes of 1000 actinobacteria strains.</title>
        <authorList>
            <person name="Klenk H.-P."/>
        </authorList>
    </citation>
    <scope>NUCLEOTIDE SEQUENCE</scope>
    <source>
        <strain evidence="2">DSM 46832</strain>
    </source>
</reference>
<keyword evidence="1" id="KW-0472">Membrane</keyword>
<feature type="transmembrane region" description="Helical" evidence="1">
    <location>
        <begin position="6"/>
        <end position="27"/>
    </location>
</feature>
<evidence type="ECO:0000256" key="1">
    <source>
        <dbReference type="SAM" id="Phobius"/>
    </source>
</evidence>
<proteinExistence type="predicted"/>
<gene>
    <name evidence="2" type="ORF">H4W31_000863</name>
</gene>